<name>A0AAD7K1A9_9AGAR</name>
<dbReference type="AlphaFoldDB" id="A0AAD7K1A9"/>
<dbReference type="Proteomes" id="UP001215598">
    <property type="component" value="Unassembled WGS sequence"/>
</dbReference>
<accession>A0AAD7K1A9</accession>
<protein>
    <submittedName>
        <fullName evidence="2">Uncharacterized protein</fullName>
    </submittedName>
</protein>
<reference evidence="2" key="1">
    <citation type="submission" date="2023-03" db="EMBL/GenBank/DDBJ databases">
        <title>Massive genome expansion in bonnet fungi (Mycena s.s.) driven by repeated elements and novel gene families across ecological guilds.</title>
        <authorList>
            <consortium name="Lawrence Berkeley National Laboratory"/>
            <person name="Harder C.B."/>
            <person name="Miyauchi S."/>
            <person name="Viragh M."/>
            <person name="Kuo A."/>
            <person name="Thoen E."/>
            <person name="Andreopoulos B."/>
            <person name="Lu D."/>
            <person name="Skrede I."/>
            <person name="Drula E."/>
            <person name="Henrissat B."/>
            <person name="Morin E."/>
            <person name="Kohler A."/>
            <person name="Barry K."/>
            <person name="LaButti K."/>
            <person name="Morin E."/>
            <person name="Salamov A."/>
            <person name="Lipzen A."/>
            <person name="Mereny Z."/>
            <person name="Hegedus B."/>
            <person name="Baldrian P."/>
            <person name="Stursova M."/>
            <person name="Weitz H."/>
            <person name="Taylor A."/>
            <person name="Grigoriev I.V."/>
            <person name="Nagy L.G."/>
            <person name="Martin F."/>
            <person name="Kauserud H."/>
        </authorList>
    </citation>
    <scope>NUCLEOTIDE SEQUENCE</scope>
    <source>
        <strain evidence="2">CBHHK182m</strain>
    </source>
</reference>
<keyword evidence="3" id="KW-1185">Reference proteome</keyword>
<proteinExistence type="predicted"/>
<evidence type="ECO:0000313" key="3">
    <source>
        <dbReference type="Proteomes" id="UP001215598"/>
    </source>
</evidence>
<feature type="region of interest" description="Disordered" evidence="1">
    <location>
        <begin position="91"/>
        <end position="111"/>
    </location>
</feature>
<evidence type="ECO:0000313" key="2">
    <source>
        <dbReference type="EMBL" id="KAJ7775008.1"/>
    </source>
</evidence>
<dbReference type="EMBL" id="JARKIB010000011">
    <property type="protein sequence ID" value="KAJ7775008.1"/>
    <property type="molecule type" value="Genomic_DNA"/>
</dbReference>
<gene>
    <name evidence="2" type="ORF">B0H16DRAFT_1509185</name>
</gene>
<sequence>MALGSPQAGQMFLANVDCVRHSSESGGMGEYLKRRDLINVHVALKGYGSSEVGRGLGTAPCWGSVLGAVTSDRDSMTRNLKETLNAWRRCRNGAQSGRSREGGRENTEREGGTWVATWWREEEAVASIKCQPKSINHGIRPWTRARFRSFVSICIFQTFALFS</sequence>
<feature type="compositionally biased region" description="Basic and acidic residues" evidence="1">
    <location>
        <begin position="98"/>
        <end position="111"/>
    </location>
</feature>
<comment type="caution">
    <text evidence="2">The sequence shown here is derived from an EMBL/GenBank/DDBJ whole genome shotgun (WGS) entry which is preliminary data.</text>
</comment>
<evidence type="ECO:0000256" key="1">
    <source>
        <dbReference type="SAM" id="MobiDB-lite"/>
    </source>
</evidence>
<organism evidence="2 3">
    <name type="scientific">Mycena metata</name>
    <dbReference type="NCBI Taxonomy" id="1033252"/>
    <lineage>
        <taxon>Eukaryota</taxon>
        <taxon>Fungi</taxon>
        <taxon>Dikarya</taxon>
        <taxon>Basidiomycota</taxon>
        <taxon>Agaricomycotina</taxon>
        <taxon>Agaricomycetes</taxon>
        <taxon>Agaricomycetidae</taxon>
        <taxon>Agaricales</taxon>
        <taxon>Marasmiineae</taxon>
        <taxon>Mycenaceae</taxon>
        <taxon>Mycena</taxon>
    </lineage>
</organism>